<gene>
    <name evidence="3" type="ORF">METZ01_LOCUS501211</name>
</gene>
<accession>A0A383DV05</accession>
<dbReference type="SUPFAM" id="SSF54631">
    <property type="entry name" value="CBS-domain pair"/>
    <property type="match status" value="1"/>
</dbReference>
<dbReference type="InterPro" id="IPR013216">
    <property type="entry name" value="Methyltransf_11"/>
</dbReference>
<dbReference type="InterPro" id="IPR000644">
    <property type="entry name" value="CBS_dom"/>
</dbReference>
<feature type="domain" description="CBS" evidence="1">
    <location>
        <begin position="5"/>
        <end position="65"/>
    </location>
</feature>
<feature type="domain" description="Methyltransferase type 11" evidence="2">
    <location>
        <begin position="104"/>
        <end position="198"/>
    </location>
</feature>
<dbReference type="SUPFAM" id="SSF53335">
    <property type="entry name" value="S-adenosyl-L-methionine-dependent methyltransferases"/>
    <property type="match status" value="1"/>
</dbReference>
<organism evidence="3">
    <name type="scientific">marine metagenome</name>
    <dbReference type="NCBI Taxonomy" id="408172"/>
    <lineage>
        <taxon>unclassified sequences</taxon>
        <taxon>metagenomes</taxon>
        <taxon>ecological metagenomes</taxon>
    </lineage>
</organism>
<proteinExistence type="predicted"/>
<dbReference type="AlphaFoldDB" id="A0A383DV05"/>
<dbReference type="EMBL" id="UINC01220442">
    <property type="protein sequence ID" value="SVE48357.1"/>
    <property type="molecule type" value="Genomic_DNA"/>
</dbReference>
<name>A0A383DV05_9ZZZZ</name>
<dbReference type="InterPro" id="IPR029063">
    <property type="entry name" value="SAM-dependent_MTases_sf"/>
</dbReference>
<evidence type="ECO:0000259" key="1">
    <source>
        <dbReference type="Pfam" id="PF00571"/>
    </source>
</evidence>
<dbReference type="Pfam" id="PF00571">
    <property type="entry name" value="CBS"/>
    <property type="match status" value="1"/>
</dbReference>
<protein>
    <submittedName>
        <fullName evidence="3">Uncharacterized protein</fullName>
    </submittedName>
</protein>
<evidence type="ECO:0000259" key="2">
    <source>
        <dbReference type="Pfam" id="PF08241"/>
    </source>
</evidence>
<dbReference type="Pfam" id="PF08241">
    <property type="entry name" value="Methyltransf_11"/>
    <property type="match status" value="1"/>
</dbReference>
<dbReference type="CDD" id="cd02440">
    <property type="entry name" value="AdoMet_MTases"/>
    <property type="match status" value="1"/>
</dbReference>
<sequence>VIVRSVMRPNGVTLSVAGEKVIQETEALADALRLMRTLQCDRLSVVDSDHSKVGSVTLEDVVNRLSPERLYIDLNDSHRDQNILRHKARYLFALNQIRPGGKVLDCACGAGYGASILAEKANQVLGVDNSIEAIEFSDSHYACERACFLLQDLQELNFGRGSLDSVVSLETLEHIPKESAEEILLKINRWLRPGGVLVASSPMLRFQNGHPYITSPYHVNELPRDELLATFER</sequence>
<dbReference type="Gene3D" id="3.40.50.150">
    <property type="entry name" value="Vaccinia Virus protein VP39"/>
    <property type="match status" value="1"/>
</dbReference>
<dbReference type="InterPro" id="IPR046342">
    <property type="entry name" value="CBS_dom_sf"/>
</dbReference>
<evidence type="ECO:0000313" key="3">
    <source>
        <dbReference type="EMBL" id="SVE48357.1"/>
    </source>
</evidence>
<reference evidence="3" key="1">
    <citation type="submission" date="2018-05" db="EMBL/GenBank/DDBJ databases">
        <authorList>
            <person name="Lanie J.A."/>
            <person name="Ng W.-L."/>
            <person name="Kazmierczak K.M."/>
            <person name="Andrzejewski T.M."/>
            <person name="Davidsen T.M."/>
            <person name="Wayne K.J."/>
            <person name="Tettelin H."/>
            <person name="Glass J.I."/>
            <person name="Rusch D."/>
            <person name="Podicherti R."/>
            <person name="Tsui H.-C.T."/>
            <person name="Winkler M.E."/>
        </authorList>
    </citation>
    <scope>NUCLEOTIDE SEQUENCE</scope>
</reference>
<feature type="non-terminal residue" evidence="3">
    <location>
        <position position="233"/>
    </location>
</feature>
<dbReference type="PANTHER" id="PTHR43861">
    <property type="entry name" value="TRANS-ACONITATE 2-METHYLTRANSFERASE-RELATED"/>
    <property type="match status" value="1"/>
</dbReference>
<dbReference type="Gene3D" id="3.10.580.10">
    <property type="entry name" value="CBS-domain"/>
    <property type="match status" value="1"/>
</dbReference>
<feature type="non-terminal residue" evidence="3">
    <location>
        <position position="1"/>
    </location>
</feature>
<dbReference type="GO" id="GO:0008757">
    <property type="term" value="F:S-adenosylmethionine-dependent methyltransferase activity"/>
    <property type="evidence" value="ECO:0007669"/>
    <property type="project" value="InterPro"/>
</dbReference>